<name>A0ABQ9EGL7_TEGGR</name>
<sequence length="109" mass="12784">MVGKKCQIMDFVLGLYDTSFQNDDKMGRCHLEDTIRLTINHSLYTSSLQLRRKNLEAEEEIQQNYLILHFGDTDYKKSRSKRDNHESVFLPVAATLIVNDHEEFSKTME</sequence>
<evidence type="ECO:0000313" key="1">
    <source>
        <dbReference type="EMBL" id="KAJ8304428.1"/>
    </source>
</evidence>
<evidence type="ECO:0000313" key="2">
    <source>
        <dbReference type="Proteomes" id="UP001217089"/>
    </source>
</evidence>
<organism evidence="1 2">
    <name type="scientific">Tegillarca granosa</name>
    <name type="common">Malaysian cockle</name>
    <name type="synonym">Anadara granosa</name>
    <dbReference type="NCBI Taxonomy" id="220873"/>
    <lineage>
        <taxon>Eukaryota</taxon>
        <taxon>Metazoa</taxon>
        <taxon>Spiralia</taxon>
        <taxon>Lophotrochozoa</taxon>
        <taxon>Mollusca</taxon>
        <taxon>Bivalvia</taxon>
        <taxon>Autobranchia</taxon>
        <taxon>Pteriomorphia</taxon>
        <taxon>Arcoida</taxon>
        <taxon>Arcoidea</taxon>
        <taxon>Arcidae</taxon>
        <taxon>Tegillarca</taxon>
    </lineage>
</organism>
<gene>
    <name evidence="1" type="ORF">KUTeg_018011</name>
</gene>
<comment type="caution">
    <text evidence="1">The sequence shown here is derived from an EMBL/GenBank/DDBJ whole genome shotgun (WGS) entry which is preliminary data.</text>
</comment>
<keyword evidence="2" id="KW-1185">Reference proteome</keyword>
<proteinExistence type="predicted"/>
<accession>A0ABQ9EGL7</accession>
<dbReference type="EMBL" id="JARBDR010000903">
    <property type="protein sequence ID" value="KAJ8304428.1"/>
    <property type="molecule type" value="Genomic_DNA"/>
</dbReference>
<dbReference type="Proteomes" id="UP001217089">
    <property type="component" value="Unassembled WGS sequence"/>
</dbReference>
<protein>
    <submittedName>
        <fullName evidence="1">Uncharacterized protein</fullName>
    </submittedName>
</protein>
<reference evidence="1 2" key="1">
    <citation type="submission" date="2022-12" db="EMBL/GenBank/DDBJ databases">
        <title>Chromosome-level genome of Tegillarca granosa.</title>
        <authorList>
            <person name="Kim J."/>
        </authorList>
    </citation>
    <scope>NUCLEOTIDE SEQUENCE [LARGE SCALE GENOMIC DNA]</scope>
    <source>
        <strain evidence="1">Teg-2019</strain>
        <tissue evidence="1">Adductor muscle</tissue>
    </source>
</reference>